<dbReference type="SUPFAM" id="SSF55874">
    <property type="entry name" value="ATPase domain of HSP90 chaperone/DNA topoisomerase II/histidine kinase"/>
    <property type="match status" value="1"/>
</dbReference>
<dbReference type="HOGENOM" id="CLU_408632_0_0_5"/>
<evidence type="ECO:0000313" key="2">
    <source>
        <dbReference type="Proteomes" id="UP000031521"/>
    </source>
</evidence>
<gene>
    <name evidence="1" type="ORF">P73_4701</name>
</gene>
<dbReference type="Gene3D" id="3.30.565.10">
    <property type="entry name" value="Histidine kinase-like ATPase, C-terminal domain"/>
    <property type="match status" value="1"/>
</dbReference>
<dbReference type="KEGG" id="cid:P73_4701"/>
<protein>
    <recommendedName>
        <fullName evidence="3">ATPase</fullName>
    </recommendedName>
</protein>
<reference evidence="1 2" key="1">
    <citation type="journal article" date="2014" name="Int. J. Syst. Evol. Microbiol.">
        <title>Celeribacter indicus sp. nov., a polycyclic aromatic hydrocarbon-degrading bacterium from deep-sea sediment and reclassification of Huaishuia halophila as Celeribacter halophilus comb. nov.</title>
        <authorList>
            <person name="Lai Q."/>
            <person name="Cao J."/>
            <person name="Yuan J."/>
            <person name="Li F."/>
            <person name="Shao Z."/>
        </authorList>
    </citation>
    <scope>NUCLEOTIDE SEQUENCE [LARGE SCALE GENOMIC DNA]</scope>
    <source>
        <strain evidence="1">P73</strain>
        <plasmid evidence="2">Plasmid pP73C</plasmid>
    </source>
</reference>
<keyword evidence="1" id="KW-0614">Plasmid</keyword>
<dbReference type="RefSeq" id="WP_043872321.1">
    <property type="nucleotide sequence ID" value="NZ_CP004396.1"/>
</dbReference>
<sequence>MSNVNVKRAVENIRSGTNVYTPLVETIVNAIQAIEAASIEKGRIDILVRRSNQQELEGGQPPVESFTVIDNGIGFNDENRDSFDTLYSDHKIAQGGKGFGRFTCLKYFDDLLIESVFQYEEGRKKRAFKMGKQTDIIVNESIEECPYGDIGSRVTMRKVKRAFPDKKVKTIARTLVERLLPYFIDADYQCPEIGISEEDGTGRIILNDFVSNQLAAMIKEIPLQDGRIVLGSGDKEQTFQVRVFKLYSPRNQKSKISLVADRREVTDTAIHSFVPEFVDEFFEEGSSEGEERDRNYIVKAYVFGPYLDANVSLERGGFDFPKGEDLLHPISQAEIEQAAAYIARDALGDTITARQEKKRTQVRSYVEDSAPWHRTIAEDIDLSSMPYNPTPEQIETVFQREKFSQEVAIRQQVDKMLSETDAAGLKDGLPKILDQISRTSRSDLIHYIALRKHVLTLFGKSFELTDDLKYPSEGTVHDIIFPRKGDSAATAYDDHNLWIIDERLNFTFFVHSDKPLDGGTSERPDILVFDKPVLFRGDNEASNPITVFEFKKPGRDDFANPSSKEDPVQQIVRYVNSIKKGKFKTPKGRPIQVAENTPFYGYVMCEITEKVKEWLKMEKDFTPMPDGGGWFKWFGNNNLYMEVLSWDKVLRDAEMRNRVFFHKLGID</sequence>
<proteinExistence type="predicted"/>
<dbReference type="Proteomes" id="UP000031521">
    <property type="component" value="Plasmid pP73C"/>
</dbReference>
<evidence type="ECO:0008006" key="3">
    <source>
        <dbReference type="Google" id="ProtNLM"/>
    </source>
</evidence>
<dbReference type="InterPro" id="IPR036890">
    <property type="entry name" value="HATPase_C_sf"/>
</dbReference>
<name>A0A0B5E8T4_9RHOB</name>
<keyword evidence="2" id="KW-1185">Reference proteome</keyword>
<accession>A0A0B5E8T4</accession>
<evidence type="ECO:0000313" key="1">
    <source>
        <dbReference type="EMBL" id="AJE49416.1"/>
    </source>
</evidence>
<geneLocation type="plasmid" evidence="1 2">
    <name>pP73C</name>
</geneLocation>
<organism evidence="1 2">
    <name type="scientific">Celeribacter indicus</name>
    <dbReference type="NCBI Taxonomy" id="1208324"/>
    <lineage>
        <taxon>Bacteria</taxon>
        <taxon>Pseudomonadati</taxon>
        <taxon>Pseudomonadota</taxon>
        <taxon>Alphaproteobacteria</taxon>
        <taxon>Rhodobacterales</taxon>
        <taxon>Roseobacteraceae</taxon>
        <taxon>Celeribacter</taxon>
    </lineage>
</organism>
<dbReference type="AlphaFoldDB" id="A0A0B5E8T4"/>
<dbReference type="OrthoDB" id="2041081at2"/>
<dbReference type="EMBL" id="CP004396">
    <property type="protein sequence ID" value="AJE49416.1"/>
    <property type="molecule type" value="Genomic_DNA"/>
</dbReference>